<evidence type="ECO:0000313" key="6">
    <source>
        <dbReference type="EMBL" id="KAF7633659.1"/>
    </source>
</evidence>
<name>A0A8S9ZK69_9BILA</name>
<dbReference type="InterPro" id="IPR003406">
    <property type="entry name" value="Glyco_trans_14"/>
</dbReference>
<evidence type="ECO:0000256" key="2">
    <source>
        <dbReference type="ARBA" id="ARBA00022676"/>
    </source>
</evidence>
<evidence type="ECO:0000256" key="4">
    <source>
        <dbReference type="ARBA" id="ARBA00023136"/>
    </source>
</evidence>
<gene>
    <name evidence="6" type="ORF">Mgra_00006967</name>
</gene>
<keyword evidence="5" id="KW-0325">Glycoprotein</keyword>
<dbReference type="Proteomes" id="UP000605970">
    <property type="component" value="Unassembled WGS sequence"/>
</dbReference>
<sequence>MRNIIRSKIKTIEIKIIKLNINDLNKINKRIWNSIQTEIKQNKEHINCKKIISGDENYIKLQINSRLIYNEQNNLLMDCNSIKQRNYFIDKPLSDEEKKFPLAYVRIVYEVDYRFLESELATNYHPQNWYCYAIDSKANESFYKQTKSLANCFKNVIIPKERFPVDSDGHYMGHAFMSCLKELSKKERNWEYVFTLQNNDIQLKTNEEIVQMLKWLDGANDVEFEFRNENKQGMINELHQQFNWTFKGLNLFKEVKVMYKQVYQDLLYYGADELFFQTLQASDELKAPNGFTHKCIERKVDVPYITRFSIWDDDLIFKCYSEYFRNSLCVFGVEDLSKNFNNNKYIFANKILSSFDFGAVLCWHEEMRIRTFIEKGLNRLNNSLYQNWPQANSFS</sequence>
<dbReference type="OrthoDB" id="2019572at2759"/>
<dbReference type="EMBL" id="JABEBT010000072">
    <property type="protein sequence ID" value="KAF7633659.1"/>
    <property type="molecule type" value="Genomic_DNA"/>
</dbReference>
<evidence type="ECO:0000313" key="7">
    <source>
        <dbReference type="Proteomes" id="UP000605970"/>
    </source>
</evidence>
<evidence type="ECO:0000256" key="3">
    <source>
        <dbReference type="ARBA" id="ARBA00022679"/>
    </source>
</evidence>
<accession>A0A8S9ZK69</accession>
<comment type="subcellular location">
    <subcellularLocation>
        <location evidence="1">Membrane</location>
        <topology evidence="1">Single-pass type II membrane protein</topology>
    </subcellularLocation>
</comment>
<dbReference type="Pfam" id="PF02485">
    <property type="entry name" value="Branch"/>
    <property type="match status" value="1"/>
</dbReference>
<dbReference type="GO" id="GO:0016757">
    <property type="term" value="F:glycosyltransferase activity"/>
    <property type="evidence" value="ECO:0007669"/>
    <property type="project" value="UniProtKB-KW"/>
</dbReference>
<keyword evidence="7" id="KW-1185">Reference proteome</keyword>
<keyword evidence="3" id="KW-0808">Transferase</keyword>
<evidence type="ECO:0000256" key="5">
    <source>
        <dbReference type="ARBA" id="ARBA00023180"/>
    </source>
</evidence>
<comment type="caution">
    <text evidence="6">The sequence shown here is derived from an EMBL/GenBank/DDBJ whole genome shotgun (WGS) entry which is preliminary data.</text>
</comment>
<proteinExistence type="predicted"/>
<keyword evidence="4" id="KW-0472">Membrane</keyword>
<dbReference type="PANTHER" id="PTHR46671">
    <property type="entry name" value="PROTEIN CBG11221"/>
    <property type="match status" value="1"/>
</dbReference>
<dbReference type="GO" id="GO:0016020">
    <property type="term" value="C:membrane"/>
    <property type="evidence" value="ECO:0007669"/>
    <property type="project" value="UniProtKB-SubCell"/>
</dbReference>
<organism evidence="6 7">
    <name type="scientific">Meloidogyne graminicola</name>
    <dbReference type="NCBI Taxonomy" id="189291"/>
    <lineage>
        <taxon>Eukaryota</taxon>
        <taxon>Metazoa</taxon>
        <taxon>Ecdysozoa</taxon>
        <taxon>Nematoda</taxon>
        <taxon>Chromadorea</taxon>
        <taxon>Rhabditida</taxon>
        <taxon>Tylenchina</taxon>
        <taxon>Tylenchomorpha</taxon>
        <taxon>Tylenchoidea</taxon>
        <taxon>Meloidogynidae</taxon>
        <taxon>Meloidogyninae</taxon>
        <taxon>Meloidogyne</taxon>
    </lineage>
</organism>
<keyword evidence="2" id="KW-0328">Glycosyltransferase</keyword>
<reference evidence="6" key="1">
    <citation type="journal article" date="2020" name="Ecol. Evol.">
        <title>Genome structure and content of the rice root-knot nematode (Meloidogyne graminicola).</title>
        <authorList>
            <person name="Phan N.T."/>
            <person name="Danchin E.G.J."/>
            <person name="Klopp C."/>
            <person name="Perfus-Barbeoch L."/>
            <person name="Kozlowski D.K."/>
            <person name="Koutsovoulos G.D."/>
            <person name="Lopez-Roques C."/>
            <person name="Bouchez O."/>
            <person name="Zahm M."/>
            <person name="Besnard G."/>
            <person name="Bellafiore S."/>
        </authorList>
    </citation>
    <scope>NUCLEOTIDE SEQUENCE</scope>
    <source>
        <strain evidence="6">VN-18</strain>
    </source>
</reference>
<protein>
    <submittedName>
        <fullName evidence="6">Uncharacterized protein</fullName>
    </submittedName>
</protein>
<evidence type="ECO:0000256" key="1">
    <source>
        <dbReference type="ARBA" id="ARBA00004606"/>
    </source>
</evidence>
<dbReference type="PANTHER" id="PTHR46671:SF7">
    <property type="entry name" value="CORE-2_I-BRANCHING ENZYME"/>
    <property type="match status" value="1"/>
</dbReference>
<dbReference type="AlphaFoldDB" id="A0A8S9ZK69"/>